<proteinExistence type="predicted"/>
<reference evidence="4" key="1">
    <citation type="submission" date="2020-04" db="EMBL/GenBank/DDBJ databases">
        <authorList>
            <person name="Zhang T."/>
        </authorList>
    </citation>
    <scope>NUCLEOTIDE SEQUENCE</scope>
    <source>
        <strain evidence="4">HKST-UBA13</strain>
    </source>
</reference>
<reference evidence="4" key="2">
    <citation type="journal article" date="2021" name="Microbiome">
        <title>Successional dynamics and alternative stable states in a saline activated sludge microbial community over 9 years.</title>
        <authorList>
            <person name="Wang Y."/>
            <person name="Ye J."/>
            <person name="Ju F."/>
            <person name="Liu L."/>
            <person name="Boyd J.A."/>
            <person name="Deng Y."/>
            <person name="Parks D.H."/>
            <person name="Jiang X."/>
            <person name="Yin X."/>
            <person name="Woodcroft B.J."/>
            <person name="Tyson G.W."/>
            <person name="Hugenholtz P."/>
            <person name="Polz M.F."/>
            <person name="Zhang T."/>
        </authorList>
    </citation>
    <scope>NUCLEOTIDE SEQUENCE</scope>
    <source>
        <strain evidence="4">HKST-UBA13</strain>
    </source>
</reference>
<sequence>MKIKKTRISNFRLLKEVELSFDNKSTVIVGRNNSGKTSLTEIFRRFFSESNSQKFRLEDFSISAIDNFRQALTRALAGEEEDIIRDLLPKIELQLIVDYDDDKTDYGVLSEFIIDLDESNTEAIINISYQLKDGKIKAFFYDLDDPNSLDFLIVIRERILKFFTTEITTIDPTDDTNITRVDQNKLLELIGVDFINAQRGLDDITQSEKDVLGKVLSSIFKSASHENASEDMKQKSKELKEEVDKIQETVDKELKEKIDALLPTLEIFGYPGLSDPNLTTKTTFNAETIVESNTKILYDKSDGITLPETYNGLGSRNLIFILFKLFEYFRKYQSNPILIKNHLVFIEEPEAHLHPQMQEVFISKLYSIADTFSNDLNNGVKWPVQFVVSTHSTHIANEADFDTIRYFLTKNDGNLTETEVKDLKEAFKTGEDTEDKEFIYKYLTLTKSDLFFADKAILIEGATERILMPSFIKKIDNELENKLSSQYLTVLEVGGAYAHHFYKFLDFLNLKTLIITDLDSTEPINTESGIRHKACITSRGKGTSNTGLTKWFDNLLEPTSDSEPSILNQIQLKTFEEKELESRRISYQIPEGEHNPCGRSFEDAFMIANKILFGITQNNTSAIESEAYEQAEKLKNKKANFALEYALEKTEWIIPLYIKEGLTWLSENNTTNQTAEENDD</sequence>
<dbReference type="PANTHER" id="PTHR43581:SF2">
    <property type="entry name" value="EXCINUCLEASE ATPASE SUBUNIT"/>
    <property type="match status" value="1"/>
</dbReference>
<dbReference type="SUPFAM" id="SSF52540">
    <property type="entry name" value="P-loop containing nucleoside triphosphate hydrolases"/>
    <property type="match status" value="1"/>
</dbReference>
<dbReference type="InterPro" id="IPR027417">
    <property type="entry name" value="P-loop_NTPase"/>
</dbReference>
<dbReference type="Proteomes" id="UP000775877">
    <property type="component" value="Unassembled WGS sequence"/>
</dbReference>
<name>A0A955RHC5_9BACT</name>
<evidence type="ECO:0000259" key="3">
    <source>
        <dbReference type="Pfam" id="PF20469"/>
    </source>
</evidence>
<protein>
    <submittedName>
        <fullName evidence="4">AAA family ATPase</fullName>
    </submittedName>
</protein>
<evidence type="ECO:0000259" key="2">
    <source>
        <dbReference type="Pfam" id="PF13175"/>
    </source>
</evidence>
<keyword evidence="1" id="KW-0175">Coiled coil</keyword>
<dbReference type="InterPro" id="IPR034139">
    <property type="entry name" value="TOPRIM_OLD"/>
</dbReference>
<evidence type="ECO:0000313" key="5">
    <source>
        <dbReference type="Proteomes" id="UP000775877"/>
    </source>
</evidence>
<dbReference type="Pfam" id="PF20469">
    <property type="entry name" value="OLD-like_TOPRIM"/>
    <property type="match status" value="1"/>
</dbReference>
<dbReference type="InterPro" id="IPR051396">
    <property type="entry name" value="Bact_Antivir_Def_Nuclease"/>
</dbReference>
<comment type="caution">
    <text evidence="4">The sequence shown here is derived from an EMBL/GenBank/DDBJ whole genome shotgun (WGS) entry which is preliminary data.</text>
</comment>
<feature type="coiled-coil region" evidence="1">
    <location>
        <begin position="222"/>
        <end position="256"/>
    </location>
</feature>
<evidence type="ECO:0000313" key="4">
    <source>
        <dbReference type="EMBL" id="MCA9381360.1"/>
    </source>
</evidence>
<dbReference type="EMBL" id="JAGQLJ010000087">
    <property type="protein sequence ID" value="MCA9381360.1"/>
    <property type="molecule type" value="Genomic_DNA"/>
</dbReference>
<feature type="domain" description="Endonuclease GajA/Old nuclease/RecF-like AAA" evidence="2">
    <location>
        <begin position="1"/>
        <end position="396"/>
    </location>
</feature>
<feature type="domain" description="OLD protein-like TOPRIM" evidence="3">
    <location>
        <begin position="451"/>
        <end position="519"/>
    </location>
</feature>
<evidence type="ECO:0000256" key="1">
    <source>
        <dbReference type="SAM" id="Coils"/>
    </source>
</evidence>
<gene>
    <name evidence="4" type="ORF">KC678_03785</name>
</gene>
<dbReference type="Gene3D" id="3.40.50.300">
    <property type="entry name" value="P-loop containing nucleotide triphosphate hydrolases"/>
    <property type="match status" value="1"/>
</dbReference>
<dbReference type="PANTHER" id="PTHR43581">
    <property type="entry name" value="ATP/GTP PHOSPHATASE"/>
    <property type="match status" value="1"/>
</dbReference>
<dbReference type="InterPro" id="IPR041685">
    <property type="entry name" value="AAA_GajA/Old/RecF-like"/>
</dbReference>
<dbReference type="Pfam" id="PF13175">
    <property type="entry name" value="AAA_15"/>
    <property type="match status" value="1"/>
</dbReference>
<dbReference type="AlphaFoldDB" id="A0A955RHC5"/>
<dbReference type="CDD" id="cd01026">
    <property type="entry name" value="TOPRIM_OLD"/>
    <property type="match status" value="1"/>
</dbReference>
<accession>A0A955RHC5</accession>
<organism evidence="4 5">
    <name type="scientific">Candidatus Dojkabacteria bacterium</name>
    <dbReference type="NCBI Taxonomy" id="2099670"/>
    <lineage>
        <taxon>Bacteria</taxon>
        <taxon>Candidatus Dojkabacteria</taxon>
    </lineage>
</organism>